<evidence type="ECO:0008006" key="4">
    <source>
        <dbReference type="Google" id="ProtNLM"/>
    </source>
</evidence>
<evidence type="ECO:0000313" key="2">
    <source>
        <dbReference type="EMBL" id="KAF8666535.1"/>
    </source>
</evidence>
<feature type="compositionally biased region" description="Polar residues" evidence="1">
    <location>
        <begin position="350"/>
        <end position="360"/>
    </location>
</feature>
<organism evidence="2 3">
    <name type="scientific">Digitaria exilis</name>
    <dbReference type="NCBI Taxonomy" id="1010633"/>
    <lineage>
        <taxon>Eukaryota</taxon>
        <taxon>Viridiplantae</taxon>
        <taxon>Streptophyta</taxon>
        <taxon>Embryophyta</taxon>
        <taxon>Tracheophyta</taxon>
        <taxon>Spermatophyta</taxon>
        <taxon>Magnoliopsida</taxon>
        <taxon>Liliopsida</taxon>
        <taxon>Poales</taxon>
        <taxon>Poaceae</taxon>
        <taxon>PACMAD clade</taxon>
        <taxon>Panicoideae</taxon>
        <taxon>Panicodae</taxon>
        <taxon>Paniceae</taxon>
        <taxon>Anthephorinae</taxon>
        <taxon>Digitaria</taxon>
    </lineage>
</organism>
<evidence type="ECO:0000256" key="1">
    <source>
        <dbReference type="SAM" id="MobiDB-lite"/>
    </source>
</evidence>
<protein>
    <recommendedName>
        <fullName evidence="4">Endonuclease/exonuclease/phosphatase domain-containing protein</fullName>
    </recommendedName>
</protein>
<accession>A0A835AP75</accession>
<reference evidence="2" key="1">
    <citation type="submission" date="2020-07" db="EMBL/GenBank/DDBJ databases">
        <title>Genome sequence and genetic diversity analysis of an under-domesticated orphan crop, white fonio (Digitaria exilis).</title>
        <authorList>
            <person name="Bennetzen J.L."/>
            <person name="Chen S."/>
            <person name="Ma X."/>
            <person name="Wang X."/>
            <person name="Yssel A.E.J."/>
            <person name="Chaluvadi S.R."/>
            <person name="Johnson M."/>
            <person name="Gangashetty P."/>
            <person name="Hamidou F."/>
            <person name="Sanogo M.D."/>
            <person name="Zwaenepoel A."/>
            <person name="Wallace J."/>
            <person name="Van De Peer Y."/>
            <person name="Van Deynze A."/>
        </authorList>
    </citation>
    <scope>NUCLEOTIDE SEQUENCE</scope>
    <source>
        <tissue evidence="2">Leaves</tissue>
    </source>
</reference>
<keyword evidence="3" id="KW-1185">Reference proteome</keyword>
<gene>
    <name evidence="2" type="ORF">HU200_053656</name>
</gene>
<dbReference type="OrthoDB" id="692400at2759"/>
<dbReference type="PANTHER" id="PTHR33710:SF48">
    <property type="entry name" value="OS02G0307075 PROTEIN"/>
    <property type="match status" value="1"/>
</dbReference>
<dbReference type="PANTHER" id="PTHR33710">
    <property type="entry name" value="BNAC02G09200D PROTEIN"/>
    <property type="match status" value="1"/>
</dbReference>
<sequence>MLTDDSQLAVTCVYAPCSGDLHPAFLAEVGHIAAEHGDHPWLLLKDFNLTRDPEDRNNANFDASAADLFNTAIDRLYTWSNRWDDPTLIRLDRAFINAAWSSILFNSTLSSLPRPVSDHVPIVVTASTSAPASPVFQFEQAWTFSPAYDLVAEVWARPPNNAGPLVTRLVKSLKWVRAESKKWAKARRRPDDLVTACRAALLLLDSLEERRCLTPAELLLWARSRHASLLPIRSSSRIGANATPSTHAALVMRIPSFFTPPPLPGSGETTSSCFITTMVSPSARTKVRRRSCTHSTPTSSVSSCPRRAPSTRLSPWRKHVSRSGACAPPAALAPMASALLSTRLSRRCSGTQFVPSSTRSTPERLTWRRSTARSWSCSPRRTSSLLPPTSAR</sequence>
<dbReference type="AlphaFoldDB" id="A0A835AP75"/>
<feature type="region of interest" description="Disordered" evidence="1">
    <location>
        <begin position="285"/>
        <end position="324"/>
    </location>
</feature>
<feature type="region of interest" description="Disordered" evidence="1">
    <location>
        <begin position="350"/>
        <end position="372"/>
    </location>
</feature>
<comment type="caution">
    <text evidence="2">The sequence shown here is derived from an EMBL/GenBank/DDBJ whole genome shotgun (WGS) entry which is preliminary data.</text>
</comment>
<feature type="compositionally biased region" description="Polar residues" evidence="1">
    <location>
        <begin position="293"/>
        <end position="303"/>
    </location>
</feature>
<dbReference type="SUPFAM" id="SSF56219">
    <property type="entry name" value="DNase I-like"/>
    <property type="match status" value="1"/>
</dbReference>
<dbReference type="InterPro" id="IPR036691">
    <property type="entry name" value="Endo/exonu/phosph_ase_sf"/>
</dbReference>
<proteinExistence type="predicted"/>
<dbReference type="Gene3D" id="3.60.10.10">
    <property type="entry name" value="Endonuclease/exonuclease/phosphatase"/>
    <property type="match status" value="1"/>
</dbReference>
<evidence type="ECO:0000313" key="3">
    <source>
        <dbReference type="Proteomes" id="UP000636709"/>
    </source>
</evidence>
<name>A0A835AP75_9POAL</name>
<dbReference type="Proteomes" id="UP000636709">
    <property type="component" value="Unassembled WGS sequence"/>
</dbReference>
<dbReference type="EMBL" id="JACEFO010002306">
    <property type="protein sequence ID" value="KAF8666535.1"/>
    <property type="molecule type" value="Genomic_DNA"/>
</dbReference>